<dbReference type="PANTHER" id="PTHR43165">
    <property type="entry name" value="METALLOPHOSPHOESTERASE"/>
    <property type="match status" value="1"/>
</dbReference>
<dbReference type="GO" id="GO:0016787">
    <property type="term" value="F:hydrolase activity"/>
    <property type="evidence" value="ECO:0007669"/>
    <property type="project" value="UniProtKB-UniRule"/>
</dbReference>
<evidence type="ECO:0000313" key="5">
    <source>
        <dbReference type="Proteomes" id="UP000461880"/>
    </source>
</evidence>
<evidence type="ECO:0000313" key="4">
    <source>
        <dbReference type="EMBL" id="MSS57728.1"/>
    </source>
</evidence>
<dbReference type="Pfam" id="PF12850">
    <property type="entry name" value="Metallophos_2"/>
    <property type="match status" value="1"/>
</dbReference>
<feature type="domain" description="Calcineurin-like phosphoesterase" evidence="3">
    <location>
        <begin position="5"/>
        <end position="141"/>
    </location>
</feature>
<sequence length="157" mass="17817">MAEELKIGIISDTHNLLRKEVLAELSSCQVILHGGDISKPEILQELQKIAPVYAVRGNNDKEWAEGMPEILNLRIAGLSICIAHKKKDLPEDLKDFDLIIYGHSHKYELIEKKHQTFLNPGSCGPRRFSQPITMAVGYVKKGKLRIEKIEIPHEEQK</sequence>
<dbReference type="GO" id="GO:0046872">
    <property type="term" value="F:metal ion binding"/>
    <property type="evidence" value="ECO:0007669"/>
    <property type="project" value="UniProtKB-KW"/>
</dbReference>
<name>A0A7X2NRH6_9FIRM</name>
<comment type="similarity">
    <text evidence="1 2">Belongs to the metallophosphoesterase superfamily. YfcE family.</text>
</comment>
<dbReference type="EC" id="3.1.4.-" evidence="2"/>
<dbReference type="PANTHER" id="PTHR43165:SF1">
    <property type="entry name" value="PHOSPHODIESTERASE MJ0936"/>
    <property type="match status" value="1"/>
</dbReference>
<dbReference type="InterPro" id="IPR000979">
    <property type="entry name" value="Phosphodiesterase_MJ0936/Vps29"/>
</dbReference>
<dbReference type="NCBIfam" id="TIGR00040">
    <property type="entry name" value="yfcE"/>
    <property type="match status" value="1"/>
</dbReference>
<dbReference type="AlphaFoldDB" id="A0A7X2NRH6"/>
<proteinExistence type="inferred from homology"/>
<dbReference type="Proteomes" id="UP000461880">
    <property type="component" value="Unassembled WGS sequence"/>
</dbReference>
<comment type="caution">
    <text evidence="4">The sequence shown here is derived from an EMBL/GenBank/DDBJ whole genome shotgun (WGS) entry which is preliminary data.</text>
</comment>
<keyword evidence="5" id="KW-1185">Reference proteome</keyword>
<organism evidence="4 5">
    <name type="scientific">Stecheria intestinalis</name>
    <dbReference type="NCBI Taxonomy" id="2606630"/>
    <lineage>
        <taxon>Bacteria</taxon>
        <taxon>Bacillati</taxon>
        <taxon>Bacillota</taxon>
        <taxon>Erysipelotrichia</taxon>
        <taxon>Erysipelotrichales</taxon>
        <taxon>Erysipelotrichaceae</taxon>
        <taxon>Stecheria</taxon>
    </lineage>
</organism>
<dbReference type="InterPro" id="IPR029052">
    <property type="entry name" value="Metallo-depent_PP-like"/>
</dbReference>
<evidence type="ECO:0000256" key="1">
    <source>
        <dbReference type="ARBA" id="ARBA00008950"/>
    </source>
</evidence>
<evidence type="ECO:0000256" key="2">
    <source>
        <dbReference type="RuleBase" id="RU362039"/>
    </source>
</evidence>
<accession>A0A7X2NRH6</accession>
<dbReference type="RefSeq" id="WP_105303030.1">
    <property type="nucleotide sequence ID" value="NZ_JAQXPC010000087.1"/>
</dbReference>
<comment type="cofactor">
    <cofactor evidence="2">
        <name>a divalent metal cation</name>
        <dbReference type="ChEBI" id="CHEBI:60240"/>
    </cofactor>
</comment>
<protein>
    <recommendedName>
        <fullName evidence="2">Phosphoesterase</fullName>
        <ecNumber evidence="2">3.1.4.-</ecNumber>
    </recommendedName>
</protein>
<reference evidence="4 5" key="1">
    <citation type="submission" date="2019-08" db="EMBL/GenBank/DDBJ databases">
        <title>In-depth cultivation of the pig gut microbiome towards novel bacterial diversity and tailored functional studies.</title>
        <authorList>
            <person name="Wylensek D."/>
            <person name="Hitch T.C.A."/>
            <person name="Clavel T."/>
        </authorList>
    </citation>
    <scope>NUCLEOTIDE SEQUENCE [LARGE SCALE GENOMIC DNA]</scope>
    <source>
        <strain evidence="4 5">Oil+RF-744-GAM-WT-6</strain>
    </source>
</reference>
<dbReference type="SUPFAM" id="SSF56300">
    <property type="entry name" value="Metallo-dependent phosphatases"/>
    <property type="match status" value="1"/>
</dbReference>
<keyword evidence="2" id="KW-0479">Metal-binding</keyword>
<dbReference type="Gene3D" id="3.60.21.10">
    <property type="match status" value="1"/>
</dbReference>
<dbReference type="EMBL" id="VUMN01000003">
    <property type="protein sequence ID" value="MSS57728.1"/>
    <property type="molecule type" value="Genomic_DNA"/>
</dbReference>
<dbReference type="InterPro" id="IPR024654">
    <property type="entry name" value="Calcineurin-like_PHP_lpxH"/>
</dbReference>
<gene>
    <name evidence="4" type="ORF">FYJ51_02260</name>
</gene>
<evidence type="ECO:0000259" key="3">
    <source>
        <dbReference type="Pfam" id="PF12850"/>
    </source>
</evidence>
<dbReference type="InterPro" id="IPR053193">
    <property type="entry name" value="MetalloPDE_YfcE-like"/>
</dbReference>